<dbReference type="Gene3D" id="3.10.310.50">
    <property type="match status" value="1"/>
</dbReference>
<organism evidence="2 3">
    <name type="scientific">Lactobacillus pasteurii DSM 23907 = CRBIP 24.76</name>
    <dbReference type="NCBI Taxonomy" id="1423790"/>
    <lineage>
        <taxon>Bacteria</taxon>
        <taxon>Bacillati</taxon>
        <taxon>Bacillota</taxon>
        <taxon>Bacilli</taxon>
        <taxon>Lactobacillales</taxon>
        <taxon>Lactobacillaceae</taxon>
        <taxon>Lactobacillus</taxon>
    </lineage>
</organism>
<feature type="transmembrane region" description="Helical" evidence="1">
    <location>
        <begin position="160"/>
        <end position="179"/>
    </location>
</feature>
<accession>I7JY01</accession>
<reference evidence="2 3" key="1">
    <citation type="submission" date="2012-06" db="EMBL/GenBank/DDBJ databases">
        <title>Draft Genome Sequence of Lactobacillus pasteurii CRBIP 24.76T.</title>
        <authorList>
            <person name="Cousin S."/>
            <person name="Bouchier C."/>
            <person name="Loux V."/>
            <person name="Ma L."/>
            <person name="Creno S."/>
            <person name="Bizet C."/>
            <person name="Clermont D."/>
        </authorList>
    </citation>
    <scope>NUCLEOTIDE SEQUENCE [LARGE SCALE GENOMIC DNA]</scope>
    <source>
        <strain evidence="3">CRBIP 24.76T</strain>
    </source>
</reference>
<proteinExistence type="predicted"/>
<keyword evidence="1" id="KW-1133">Transmembrane helix</keyword>
<keyword evidence="3" id="KW-1185">Reference proteome</keyword>
<evidence type="ECO:0000313" key="2">
    <source>
        <dbReference type="EMBL" id="CCI85100.1"/>
    </source>
</evidence>
<keyword evidence="1" id="KW-0472">Membrane</keyword>
<evidence type="ECO:0000256" key="1">
    <source>
        <dbReference type="SAM" id="Phobius"/>
    </source>
</evidence>
<dbReference type="EMBL" id="CAKD01000020">
    <property type="protein sequence ID" value="CCI85100.1"/>
    <property type="molecule type" value="Genomic_DNA"/>
</dbReference>
<comment type="caution">
    <text evidence="2">The sequence shown here is derived from an EMBL/GenBank/DDBJ whole genome shotgun (WGS) entry which is preliminary data.</text>
</comment>
<gene>
    <name evidence="2" type="ORF">BN53_03215</name>
</gene>
<dbReference type="Proteomes" id="UP000009311">
    <property type="component" value="Unassembled WGS sequence"/>
</dbReference>
<sequence>MLIFLTQSAFVQPNIDDQSKILNRETKELIQAKNNRYLQTREKPQIVVMTVNRADNLTPKKLNSYKRTCFIVVGQKGKKHNVQIFSSKDLHGAFTADSRMNILRAASDDLRSSNKQTFNKGLRFVFRACATRIDQQYQYTLDKYDLTNEEQNKISHPNRIALPVAMGIVVIVLALAYLFKTVRAEQRISKD</sequence>
<dbReference type="PATRIC" id="fig|1423790.3.peg.1121"/>
<evidence type="ECO:0000313" key="3">
    <source>
        <dbReference type="Proteomes" id="UP000009311"/>
    </source>
</evidence>
<protein>
    <submittedName>
        <fullName evidence="2">Beta-propeller domain of methanol dehydrogenase type</fullName>
    </submittedName>
</protein>
<dbReference type="STRING" id="1423790.BN53_03215"/>
<dbReference type="eggNOG" id="COG1512">
    <property type="taxonomic scope" value="Bacteria"/>
</dbReference>
<dbReference type="AlphaFoldDB" id="I7JY01"/>
<name>I7JY01_9LACO</name>
<keyword evidence="1" id="KW-0812">Transmembrane</keyword>